<organism evidence="1 2">
    <name type="scientific">Belliella marina</name>
    <dbReference type="NCBI Taxonomy" id="1644146"/>
    <lineage>
        <taxon>Bacteria</taxon>
        <taxon>Pseudomonadati</taxon>
        <taxon>Bacteroidota</taxon>
        <taxon>Cytophagia</taxon>
        <taxon>Cytophagales</taxon>
        <taxon>Cyclobacteriaceae</taxon>
        <taxon>Belliella</taxon>
    </lineage>
</organism>
<evidence type="ECO:0000313" key="2">
    <source>
        <dbReference type="Proteomes" id="UP001597361"/>
    </source>
</evidence>
<evidence type="ECO:0008006" key="3">
    <source>
        <dbReference type="Google" id="ProtNLM"/>
    </source>
</evidence>
<dbReference type="Proteomes" id="UP001597361">
    <property type="component" value="Unassembled WGS sequence"/>
</dbReference>
<proteinExistence type="predicted"/>
<dbReference type="EMBL" id="JBHUHR010000027">
    <property type="protein sequence ID" value="MFD2035076.1"/>
    <property type="molecule type" value="Genomic_DNA"/>
</dbReference>
<sequence>MKYILTFLFLAYGEIALGQAKYSLNIEAGHLQFRNTLFDVDPGPNWKGHDLSGRNGYELSVINGIILREKLNVGLGISYNGFYAASSPTYHGIAAFFNLEYANYMKKVSPLINLKLGNGHLWNQYENGARNFYGEITAGPMIKLSPKVQLYAKTGIMIQQQASLIPIRVGVRF</sequence>
<dbReference type="RefSeq" id="WP_376885780.1">
    <property type="nucleotide sequence ID" value="NZ_JBHUHR010000027.1"/>
</dbReference>
<gene>
    <name evidence="1" type="ORF">ACFSKL_09755</name>
</gene>
<reference evidence="2" key="1">
    <citation type="journal article" date="2019" name="Int. J. Syst. Evol. Microbiol.">
        <title>The Global Catalogue of Microorganisms (GCM) 10K type strain sequencing project: providing services to taxonomists for standard genome sequencing and annotation.</title>
        <authorList>
            <consortium name="The Broad Institute Genomics Platform"/>
            <consortium name="The Broad Institute Genome Sequencing Center for Infectious Disease"/>
            <person name="Wu L."/>
            <person name="Ma J."/>
        </authorList>
    </citation>
    <scope>NUCLEOTIDE SEQUENCE [LARGE SCALE GENOMIC DNA]</scope>
    <source>
        <strain evidence="2">CGMCC 1.15180</strain>
    </source>
</reference>
<protein>
    <recommendedName>
        <fullName evidence="3">Outer membrane protein beta-barrel domain-containing protein</fullName>
    </recommendedName>
</protein>
<keyword evidence="2" id="KW-1185">Reference proteome</keyword>
<comment type="caution">
    <text evidence="1">The sequence shown here is derived from an EMBL/GenBank/DDBJ whole genome shotgun (WGS) entry which is preliminary data.</text>
</comment>
<evidence type="ECO:0000313" key="1">
    <source>
        <dbReference type="EMBL" id="MFD2035076.1"/>
    </source>
</evidence>
<name>A0ABW4VLU9_9BACT</name>
<accession>A0ABW4VLU9</accession>